<accession>A0ABP7A0V6</accession>
<keyword evidence="2" id="KW-0472">Membrane</keyword>
<feature type="compositionally biased region" description="Low complexity" evidence="1">
    <location>
        <begin position="65"/>
        <end position="91"/>
    </location>
</feature>
<comment type="caution">
    <text evidence="4">The sequence shown here is derived from an EMBL/GenBank/DDBJ whole genome shotgun (WGS) entry which is preliminary data.</text>
</comment>
<dbReference type="EMBL" id="BAABAB010000017">
    <property type="protein sequence ID" value="GAA3622149.1"/>
    <property type="molecule type" value="Genomic_DNA"/>
</dbReference>
<evidence type="ECO:0000256" key="1">
    <source>
        <dbReference type="SAM" id="MobiDB-lite"/>
    </source>
</evidence>
<dbReference type="InterPro" id="IPR021949">
    <property type="entry name" value="DUF3566_TM"/>
</dbReference>
<evidence type="ECO:0000259" key="3">
    <source>
        <dbReference type="Pfam" id="PF12089"/>
    </source>
</evidence>
<keyword evidence="2" id="KW-1133">Transmembrane helix</keyword>
<feature type="transmembrane region" description="Helical" evidence="2">
    <location>
        <begin position="400"/>
        <end position="426"/>
    </location>
</feature>
<feature type="domain" description="DUF3566" evidence="3">
    <location>
        <begin position="323"/>
        <end position="442"/>
    </location>
</feature>
<gene>
    <name evidence="4" type="ORF">GCM10022236_25620</name>
</gene>
<feature type="compositionally biased region" description="Basic and acidic residues" evidence="1">
    <location>
        <begin position="19"/>
        <end position="28"/>
    </location>
</feature>
<sequence length="443" mass="45571">MSDANRGSGYAGSPQADQRSTDRADDARGSAAPTGPDADTNDREEYGTTTQVMRAVSPGSPAPTNGAADSPAGPGSPNGSAGSNGYSSPWGPYGGSTRQPTYSPGSPSNGSGYYTPAPEAPTTAADAPGDGLPDGAQPTPAVVASWEPVASRSKKPLKQRWSDLTAKLTGKNDAPGELGDREAAERVWASSAAAAGTLPADQPTVEGGPQGAATAETAEAETRSAEPDQTAVAFVPPMPSSAPAEEAEQVVDEQQIARQYSPASPMPESSPWAPTAPEGPPTGPQTAVIPVVEGQAAPDFPQAYATPPVDGPKHKPGVPRRTRKARLRLSRLDPWSVMKTSFLFSIAAGIMLVVAVYVVWTVIGSSGLFDSVNDIVKSVISTPNDTTPFRVEEYINTQKVLGVAALLACVDVIIFTALATLGSFLYNLAATMLGGLEITLAED</sequence>
<feature type="transmembrane region" description="Helical" evidence="2">
    <location>
        <begin position="341"/>
        <end position="363"/>
    </location>
</feature>
<evidence type="ECO:0000313" key="5">
    <source>
        <dbReference type="Proteomes" id="UP001501490"/>
    </source>
</evidence>
<proteinExistence type="predicted"/>
<feature type="region of interest" description="Disordered" evidence="1">
    <location>
        <begin position="1"/>
        <end position="283"/>
    </location>
</feature>
<dbReference type="Proteomes" id="UP001501490">
    <property type="component" value="Unassembled WGS sequence"/>
</dbReference>
<keyword evidence="2" id="KW-0812">Transmembrane</keyword>
<name>A0ABP7A0V6_9ACTN</name>
<dbReference type="RefSeq" id="WP_344805064.1">
    <property type="nucleotide sequence ID" value="NZ_BAABAB010000017.1"/>
</dbReference>
<protein>
    <recommendedName>
        <fullName evidence="3">DUF3566 domain-containing protein</fullName>
    </recommendedName>
</protein>
<keyword evidence="5" id="KW-1185">Reference proteome</keyword>
<feature type="compositionally biased region" description="Low complexity" evidence="1">
    <location>
        <begin position="100"/>
        <end position="128"/>
    </location>
</feature>
<evidence type="ECO:0000313" key="4">
    <source>
        <dbReference type="EMBL" id="GAA3622149.1"/>
    </source>
</evidence>
<organism evidence="4 5">
    <name type="scientific">Microlunatus ginsengisoli</name>
    <dbReference type="NCBI Taxonomy" id="363863"/>
    <lineage>
        <taxon>Bacteria</taxon>
        <taxon>Bacillati</taxon>
        <taxon>Actinomycetota</taxon>
        <taxon>Actinomycetes</taxon>
        <taxon>Propionibacteriales</taxon>
        <taxon>Propionibacteriaceae</taxon>
        <taxon>Microlunatus</taxon>
    </lineage>
</organism>
<reference evidence="5" key="1">
    <citation type="journal article" date="2019" name="Int. J. Syst. Evol. Microbiol.">
        <title>The Global Catalogue of Microorganisms (GCM) 10K type strain sequencing project: providing services to taxonomists for standard genome sequencing and annotation.</title>
        <authorList>
            <consortium name="The Broad Institute Genomics Platform"/>
            <consortium name="The Broad Institute Genome Sequencing Center for Infectious Disease"/>
            <person name="Wu L."/>
            <person name="Ma J."/>
        </authorList>
    </citation>
    <scope>NUCLEOTIDE SEQUENCE [LARGE SCALE GENOMIC DNA]</scope>
    <source>
        <strain evidence="5">JCM 16929</strain>
    </source>
</reference>
<feature type="compositionally biased region" description="Low complexity" evidence="1">
    <location>
        <begin position="186"/>
        <end position="195"/>
    </location>
</feature>
<dbReference type="Pfam" id="PF12089">
    <property type="entry name" value="DUF3566"/>
    <property type="match status" value="1"/>
</dbReference>
<evidence type="ECO:0000256" key="2">
    <source>
        <dbReference type="SAM" id="Phobius"/>
    </source>
</evidence>